<keyword evidence="4" id="KW-1185">Reference proteome</keyword>
<dbReference type="EMBL" id="FTOJ01000004">
    <property type="protein sequence ID" value="SIS82659.1"/>
    <property type="molecule type" value="Genomic_DNA"/>
</dbReference>
<dbReference type="STRING" id="551459.SAMN05421796_10486"/>
<evidence type="ECO:0000313" key="1">
    <source>
        <dbReference type="EMBL" id="PQA98177.1"/>
    </source>
</evidence>
<protein>
    <submittedName>
        <fullName evidence="2">Uncharacterized protein</fullName>
    </submittedName>
</protein>
<evidence type="ECO:0000313" key="3">
    <source>
        <dbReference type="Proteomes" id="UP000186246"/>
    </source>
</evidence>
<dbReference type="Proteomes" id="UP000238314">
    <property type="component" value="Unassembled WGS sequence"/>
</dbReference>
<accession>A0A1N7M9J9</accession>
<sequence length="149" mass="17807">MKIYLCFFLFLFLNCQSQVRKSQYLPQSKIIHFEDKYHYPFTLTQNDFLIIISQEKMDGVFVLIHQKNKRNRYSPIPAVVEDETYVLIKPKLKNSNDVLIEEISLNKNILYLKVKELYNPDFEKSTRKPPNVLLKLNGNVRFKKVITKY</sequence>
<dbReference type="AlphaFoldDB" id="A0A1N7M9J9"/>
<proteinExistence type="predicted"/>
<reference evidence="3" key="3">
    <citation type="submission" date="2017-01" db="EMBL/GenBank/DDBJ databases">
        <authorList>
            <person name="Varghese N."/>
            <person name="Submissions S."/>
        </authorList>
    </citation>
    <scope>NUCLEOTIDE SEQUENCE [LARGE SCALE GENOMIC DNA]</scope>
    <source>
        <strain evidence="3">DSM 21068</strain>
    </source>
</reference>
<evidence type="ECO:0000313" key="2">
    <source>
        <dbReference type="EMBL" id="SIS82659.1"/>
    </source>
</evidence>
<dbReference type="EMBL" id="MUGO01000001">
    <property type="protein sequence ID" value="PQA98177.1"/>
    <property type="molecule type" value="Genomic_DNA"/>
</dbReference>
<gene>
    <name evidence="1" type="ORF">B0A70_00925</name>
    <name evidence="2" type="ORF">SAMN05421796_10486</name>
</gene>
<dbReference type="Proteomes" id="UP000186246">
    <property type="component" value="Unassembled WGS sequence"/>
</dbReference>
<name>A0A1N7M9J9_9FLAO</name>
<reference evidence="2" key="2">
    <citation type="submission" date="2017-01" db="EMBL/GenBank/DDBJ databases">
        <authorList>
            <person name="Mah S.A."/>
            <person name="Swanson W.J."/>
            <person name="Moy G.W."/>
            <person name="Vacquier V.D."/>
        </authorList>
    </citation>
    <scope>NUCLEOTIDE SEQUENCE [LARGE SCALE GENOMIC DNA]</scope>
    <source>
        <strain evidence="2">DSM 21068</strain>
    </source>
</reference>
<organism evidence="2 3">
    <name type="scientific">Chryseobacterium piscicola</name>
    <dbReference type="NCBI Taxonomy" id="551459"/>
    <lineage>
        <taxon>Bacteria</taxon>
        <taxon>Pseudomonadati</taxon>
        <taxon>Bacteroidota</taxon>
        <taxon>Flavobacteriia</taxon>
        <taxon>Flavobacteriales</taxon>
        <taxon>Weeksellaceae</taxon>
        <taxon>Chryseobacterium group</taxon>
        <taxon>Chryseobacterium</taxon>
    </lineage>
</organism>
<evidence type="ECO:0000313" key="4">
    <source>
        <dbReference type="Proteomes" id="UP000238314"/>
    </source>
</evidence>
<reference evidence="1 4" key="1">
    <citation type="submission" date="2016-11" db="EMBL/GenBank/DDBJ databases">
        <title>Whole genomes of Flavobacteriaceae.</title>
        <authorList>
            <person name="Stine C."/>
            <person name="Li C."/>
            <person name="Tadesse D."/>
        </authorList>
    </citation>
    <scope>NUCLEOTIDE SEQUENCE [LARGE SCALE GENOMIC DNA]</scope>
    <source>
        <strain evidence="1 4">DSM 21068</strain>
    </source>
</reference>